<keyword evidence="1" id="KW-0472">Membrane</keyword>
<protein>
    <submittedName>
        <fullName evidence="2">ABC transporter permease</fullName>
    </submittedName>
</protein>
<feature type="transmembrane region" description="Helical" evidence="1">
    <location>
        <begin position="75"/>
        <end position="93"/>
    </location>
</feature>
<dbReference type="PANTHER" id="PTHR43471:SF14">
    <property type="entry name" value="ABC-2 TYPE TRANSPORT SYSTEM PERMEASE PROTEIN"/>
    <property type="match status" value="1"/>
</dbReference>
<evidence type="ECO:0000256" key="1">
    <source>
        <dbReference type="SAM" id="Phobius"/>
    </source>
</evidence>
<dbReference type="GO" id="GO:0140359">
    <property type="term" value="F:ABC-type transporter activity"/>
    <property type="evidence" value="ECO:0007669"/>
    <property type="project" value="InterPro"/>
</dbReference>
<organism evidence="2 3">
    <name type="scientific">Psychrobacillus lasiicapitis</name>
    <dbReference type="NCBI Taxonomy" id="1636719"/>
    <lineage>
        <taxon>Bacteria</taxon>
        <taxon>Bacillati</taxon>
        <taxon>Bacillota</taxon>
        <taxon>Bacilli</taxon>
        <taxon>Bacillales</taxon>
        <taxon>Bacillaceae</taxon>
        <taxon>Psychrobacillus</taxon>
    </lineage>
</organism>
<accession>A0A544T6I4</accession>
<feature type="transmembrane region" description="Helical" evidence="1">
    <location>
        <begin position="152"/>
        <end position="173"/>
    </location>
</feature>
<sequence length="260" mass="29210">MNNFSVLFQKEWRENVRNFKILWIPLVFLLFGITEPLTNYYLPQILNAVGNMPEGTVFPFPEFTPEQIVMATVSQYQFIGMLVITLGFAGIISRERKNGNATFLYVRPISYASYVYSKFSMMCILVIGSIILGLLANLYYTNVLFGSVDIGAFIGFLGTYIVWLLFVVSVVLFSSAAFSTAIASVVSLALVLFFQFIDALLGAYWTISPWKIPMYAGYVLSGSVDKTPFTWSLVITLLLIVLLIFGAVYFAKRNISKTKI</sequence>
<reference evidence="2 3" key="1">
    <citation type="submission" date="2019-05" db="EMBL/GenBank/DDBJ databases">
        <title>Psychrobacillus vulpis sp. nov., a new species isolated from feces of a red fox that inhabits in The Tablas de Daimiel Natural Park, Albacete, Spain.</title>
        <authorList>
            <person name="Rodriguez M."/>
            <person name="Reina J.C."/>
            <person name="Bejar V."/>
            <person name="Llamas I."/>
        </authorList>
    </citation>
    <scope>NUCLEOTIDE SEQUENCE [LARGE SCALE GENOMIC DNA]</scope>
    <source>
        <strain evidence="2 3">NEAU-3TGS17</strain>
    </source>
</reference>
<comment type="caution">
    <text evidence="2">The sequence shown here is derived from an EMBL/GenBank/DDBJ whole genome shotgun (WGS) entry which is preliminary data.</text>
</comment>
<feature type="transmembrane region" description="Helical" evidence="1">
    <location>
        <begin position="21"/>
        <end position="42"/>
    </location>
</feature>
<dbReference type="Pfam" id="PF12679">
    <property type="entry name" value="ABC2_membrane_2"/>
    <property type="match status" value="1"/>
</dbReference>
<proteinExistence type="predicted"/>
<dbReference type="EMBL" id="VDGH01000006">
    <property type="protein sequence ID" value="TQR13018.1"/>
    <property type="molecule type" value="Genomic_DNA"/>
</dbReference>
<evidence type="ECO:0000313" key="2">
    <source>
        <dbReference type="EMBL" id="TQR13018.1"/>
    </source>
</evidence>
<feature type="transmembrane region" description="Helical" evidence="1">
    <location>
        <begin position="114"/>
        <end position="140"/>
    </location>
</feature>
<evidence type="ECO:0000313" key="3">
    <source>
        <dbReference type="Proteomes" id="UP000317316"/>
    </source>
</evidence>
<dbReference type="AlphaFoldDB" id="A0A544T6I4"/>
<keyword evidence="1" id="KW-1133">Transmembrane helix</keyword>
<keyword evidence="3" id="KW-1185">Reference proteome</keyword>
<dbReference type="GO" id="GO:0005886">
    <property type="term" value="C:plasma membrane"/>
    <property type="evidence" value="ECO:0007669"/>
    <property type="project" value="UniProtKB-SubCell"/>
</dbReference>
<dbReference type="Proteomes" id="UP000317316">
    <property type="component" value="Unassembled WGS sequence"/>
</dbReference>
<gene>
    <name evidence="2" type="ORF">FG382_10800</name>
</gene>
<dbReference type="PANTHER" id="PTHR43471">
    <property type="entry name" value="ABC TRANSPORTER PERMEASE"/>
    <property type="match status" value="1"/>
</dbReference>
<feature type="transmembrane region" description="Helical" evidence="1">
    <location>
        <begin position="229"/>
        <end position="251"/>
    </location>
</feature>
<dbReference type="OrthoDB" id="4187110at2"/>
<keyword evidence="1" id="KW-0812">Transmembrane</keyword>
<name>A0A544T6I4_9BACI</name>
<feature type="transmembrane region" description="Helical" evidence="1">
    <location>
        <begin position="185"/>
        <end position="207"/>
    </location>
</feature>
<dbReference type="RefSeq" id="WP_142538900.1">
    <property type="nucleotide sequence ID" value="NZ_BMIE01000004.1"/>
</dbReference>